<keyword evidence="2" id="KW-1133">Transmembrane helix</keyword>
<protein>
    <submittedName>
        <fullName evidence="3">Unannotated protein</fullName>
    </submittedName>
</protein>
<accession>A0A6J7VMB7</accession>
<name>A0A6J7VMB7_9ZZZZ</name>
<feature type="transmembrane region" description="Helical" evidence="2">
    <location>
        <begin position="12"/>
        <end position="33"/>
    </location>
</feature>
<keyword evidence="2" id="KW-0812">Transmembrane</keyword>
<feature type="region of interest" description="Disordered" evidence="1">
    <location>
        <begin position="113"/>
        <end position="143"/>
    </location>
</feature>
<organism evidence="3">
    <name type="scientific">freshwater metagenome</name>
    <dbReference type="NCBI Taxonomy" id="449393"/>
    <lineage>
        <taxon>unclassified sequences</taxon>
        <taxon>metagenomes</taxon>
        <taxon>ecological metagenomes</taxon>
    </lineage>
</organism>
<evidence type="ECO:0000313" key="3">
    <source>
        <dbReference type="EMBL" id="CAB5105047.1"/>
    </source>
</evidence>
<sequence>MTNPEKFRSGSALFTGWVLITFFIGFTIQSFFFGSTADVLITVLVCAIAIFGSYLCFIKPYVIVFDEGIKIVNPTKEITASWDRIDEIETKYSMAIFVDGRAYYAWAAPAPSRRHSRGLHKSDLLPGSDSPRRLGDSPKSDSGVCAHMARLRRKEFIAKGMPALYIFEIL</sequence>
<feature type="compositionally biased region" description="Basic and acidic residues" evidence="1">
    <location>
        <begin position="130"/>
        <end position="139"/>
    </location>
</feature>
<evidence type="ECO:0000256" key="2">
    <source>
        <dbReference type="SAM" id="Phobius"/>
    </source>
</evidence>
<keyword evidence="2" id="KW-0472">Membrane</keyword>
<dbReference type="EMBL" id="CAFBRV010000007">
    <property type="protein sequence ID" value="CAB5105047.1"/>
    <property type="molecule type" value="Genomic_DNA"/>
</dbReference>
<reference evidence="3" key="1">
    <citation type="submission" date="2020-05" db="EMBL/GenBank/DDBJ databases">
        <authorList>
            <person name="Chiriac C."/>
            <person name="Salcher M."/>
            <person name="Ghai R."/>
            <person name="Kavagutti S V."/>
        </authorList>
    </citation>
    <scope>NUCLEOTIDE SEQUENCE</scope>
</reference>
<dbReference type="AlphaFoldDB" id="A0A6J7VMB7"/>
<feature type="transmembrane region" description="Helical" evidence="2">
    <location>
        <begin position="39"/>
        <end position="57"/>
    </location>
</feature>
<gene>
    <name evidence="3" type="ORF">UFOPK4410_00180</name>
</gene>
<proteinExistence type="predicted"/>
<evidence type="ECO:0000256" key="1">
    <source>
        <dbReference type="SAM" id="MobiDB-lite"/>
    </source>
</evidence>